<protein>
    <submittedName>
        <fullName evidence="1">Uncharacterized protein</fullName>
    </submittedName>
</protein>
<comment type="caution">
    <text evidence="1">The sequence shown here is derived from an EMBL/GenBank/DDBJ whole genome shotgun (WGS) entry which is preliminary data.</text>
</comment>
<dbReference type="Proteomes" id="UP000886501">
    <property type="component" value="Unassembled WGS sequence"/>
</dbReference>
<evidence type="ECO:0000313" key="2">
    <source>
        <dbReference type="Proteomes" id="UP000886501"/>
    </source>
</evidence>
<accession>A0ACB6ZUC6</accession>
<reference evidence="1" key="2">
    <citation type="journal article" date="2020" name="Nat. Commun.">
        <title>Large-scale genome sequencing of mycorrhizal fungi provides insights into the early evolution of symbiotic traits.</title>
        <authorList>
            <person name="Miyauchi S."/>
            <person name="Kiss E."/>
            <person name="Kuo A."/>
            <person name="Drula E."/>
            <person name="Kohler A."/>
            <person name="Sanchez-Garcia M."/>
            <person name="Morin E."/>
            <person name="Andreopoulos B."/>
            <person name="Barry K.W."/>
            <person name="Bonito G."/>
            <person name="Buee M."/>
            <person name="Carver A."/>
            <person name="Chen C."/>
            <person name="Cichocki N."/>
            <person name="Clum A."/>
            <person name="Culley D."/>
            <person name="Crous P.W."/>
            <person name="Fauchery L."/>
            <person name="Girlanda M."/>
            <person name="Hayes R.D."/>
            <person name="Keri Z."/>
            <person name="LaButti K."/>
            <person name="Lipzen A."/>
            <person name="Lombard V."/>
            <person name="Magnuson J."/>
            <person name="Maillard F."/>
            <person name="Murat C."/>
            <person name="Nolan M."/>
            <person name="Ohm R.A."/>
            <person name="Pangilinan J."/>
            <person name="Pereira M.F."/>
            <person name="Perotto S."/>
            <person name="Peter M."/>
            <person name="Pfister S."/>
            <person name="Riley R."/>
            <person name="Sitrit Y."/>
            <person name="Stielow J.B."/>
            <person name="Szollosi G."/>
            <person name="Zifcakova L."/>
            <person name="Stursova M."/>
            <person name="Spatafora J.W."/>
            <person name="Tedersoo L."/>
            <person name="Vaario L.M."/>
            <person name="Yamada A."/>
            <person name="Yan M."/>
            <person name="Wang P."/>
            <person name="Xu J."/>
            <person name="Bruns T."/>
            <person name="Baldrian P."/>
            <person name="Vilgalys R."/>
            <person name="Dunand C."/>
            <person name="Henrissat B."/>
            <person name="Grigoriev I.V."/>
            <person name="Hibbett D."/>
            <person name="Nagy L.G."/>
            <person name="Martin F.M."/>
        </authorList>
    </citation>
    <scope>NUCLEOTIDE SEQUENCE</scope>
    <source>
        <strain evidence="1">P2</strain>
    </source>
</reference>
<name>A0ACB6ZUC6_THEGA</name>
<dbReference type="EMBL" id="MU117965">
    <property type="protein sequence ID" value="KAF9653137.1"/>
    <property type="molecule type" value="Genomic_DNA"/>
</dbReference>
<organism evidence="1 2">
    <name type="scientific">Thelephora ganbajun</name>
    <name type="common">Ganba fungus</name>
    <dbReference type="NCBI Taxonomy" id="370292"/>
    <lineage>
        <taxon>Eukaryota</taxon>
        <taxon>Fungi</taxon>
        <taxon>Dikarya</taxon>
        <taxon>Basidiomycota</taxon>
        <taxon>Agaricomycotina</taxon>
        <taxon>Agaricomycetes</taxon>
        <taxon>Thelephorales</taxon>
        <taxon>Thelephoraceae</taxon>
        <taxon>Thelephora</taxon>
    </lineage>
</organism>
<reference evidence="1" key="1">
    <citation type="submission" date="2019-10" db="EMBL/GenBank/DDBJ databases">
        <authorList>
            <consortium name="DOE Joint Genome Institute"/>
            <person name="Kuo A."/>
            <person name="Miyauchi S."/>
            <person name="Kiss E."/>
            <person name="Drula E."/>
            <person name="Kohler A."/>
            <person name="Sanchez-Garcia M."/>
            <person name="Andreopoulos B."/>
            <person name="Barry K.W."/>
            <person name="Bonito G."/>
            <person name="Buee M."/>
            <person name="Carver A."/>
            <person name="Chen C."/>
            <person name="Cichocki N."/>
            <person name="Clum A."/>
            <person name="Culley D."/>
            <person name="Crous P.W."/>
            <person name="Fauchery L."/>
            <person name="Girlanda M."/>
            <person name="Hayes R."/>
            <person name="Keri Z."/>
            <person name="Labutti K."/>
            <person name="Lipzen A."/>
            <person name="Lombard V."/>
            <person name="Magnuson J."/>
            <person name="Maillard F."/>
            <person name="Morin E."/>
            <person name="Murat C."/>
            <person name="Nolan M."/>
            <person name="Ohm R."/>
            <person name="Pangilinan J."/>
            <person name="Pereira M."/>
            <person name="Perotto S."/>
            <person name="Peter M."/>
            <person name="Riley R."/>
            <person name="Sitrit Y."/>
            <person name="Stielow B."/>
            <person name="Szollosi G."/>
            <person name="Zifcakova L."/>
            <person name="Stursova M."/>
            <person name="Spatafora J.W."/>
            <person name="Tedersoo L."/>
            <person name="Vaario L.-M."/>
            <person name="Yamada A."/>
            <person name="Yan M."/>
            <person name="Wang P."/>
            <person name="Xu J."/>
            <person name="Bruns T."/>
            <person name="Baldrian P."/>
            <person name="Vilgalys R."/>
            <person name="Henrissat B."/>
            <person name="Grigoriev I.V."/>
            <person name="Hibbett D."/>
            <person name="Nagy L.G."/>
            <person name="Martin F.M."/>
        </authorList>
    </citation>
    <scope>NUCLEOTIDE SEQUENCE</scope>
    <source>
        <strain evidence="1">P2</strain>
    </source>
</reference>
<evidence type="ECO:0000313" key="1">
    <source>
        <dbReference type="EMBL" id="KAF9653137.1"/>
    </source>
</evidence>
<sequence length="280" mass="32355">MLTDRAERWDKLDLKPKRWWGYTILLFILGTLLPPLAVAARFGIGKDFWINVVLTLCGYIPGHGHNFYIQNIRNNKSNRRTPKWAQKYGLVDMTALERRRKRAQWANRYNERVPRSTWEGAEYAEGQEPGGSSVDLSNDHANNNARSGANGDLWRPEDEQYYTKNEDSKSQGRWHYPANFDDVAPDTNSSRKKSKKDRWARTEDAYVREAEASERRKRKKSKKNRSTVGDSETYSRASGSTTEFPEDAEGGLYGDRANTNRPQSAIQDRTRGEDPFNHEF</sequence>
<keyword evidence="2" id="KW-1185">Reference proteome</keyword>
<gene>
    <name evidence="1" type="ORF">BDM02DRAFT_3087805</name>
</gene>
<proteinExistence type="predicted"/>